<dbReference type="Pfam" id="PF00501">
    <property type="entry name" value="AMP-binding"/>
    <property type="match status" value="1"/>
</dbReference>
<feature type="region of interest" description="Disordered" evidence="3">
    <location>
        <begin position="547"/>
        <end position="568"/>
    </location>
</feature>
<feature type="domain" description="AMP-binding enzyme C-terminal" evidence="5">
    <location>
        <begin position="478"/>
        <end position="555"/>
    </location>
</feature>
<dbReference type="Gene3D" id="3.40.50.12780">
    <property type="entry name" value="N-terminal domain of ligase-like"/>
    <property type="match status" value="1"/>
</dbReference>
<feature type="domain" description="AMP-dependent synthetase/ligase" evidence="4">
    <location>
        <begin position="69"/>
        <end position="428"/>
    </location>
</feature>
<keyword evidence="2" id="KW-0436">Ligase</keyword>
<organism evidence="6 7">
    <name type="scientific">Corynebacterium zhongnanshanii</name>
    <dbReference type="NCBI Taxonomy" id="2768834"/>
    <lineage>
        <taxon>Bacteria</taxon>
        <taxon>Bacillati</taxon>
        <taxon>Actinomycetota</taxon>
        <taxon>Actinomycetes</taxon>
        <taxon>Mycobacteriales</taxon>
        <taxon>Corynebacteriaceae</taxon>
        <taxon>Corynebacterium</taxon>
    </lineage>
</organism>
<dbReference type="InterPro" id="IPR045851">
    <property type="entry name" value="AMP-bd_C_sf"/>
</dbReference>
<protein>
    <submittedName>
        <fullName evidence="6">AMP-binding protein</fullName>
    </submittedName>
</protein>
<proteinExistence type="inferred from homology"/>
<accession>A0ABQ6VEF2</accession>
<dbReference type="EMBL" id="WBZJ01000001">
    <property type="protein sequence ID" value="KAB3522807.1"/>
    <property type="molecule type" value="Genomic_DNA"/>
</dbReference>
<reference evidence="6 7" key="1">
    <citation type="submission" date="2019-10" db="EMBL/GenBank/DDBJ databases">
        <title>Corynebacterium sp novel species isolated from the respiratory tract of Marmot.</title>
        <authorList>
            <person name="Zhang G."/>
        </authorList>
    </citation>
    <scope>NUCLEOTIDE SEQUENCE [LARGE SCALE GENOMIC DNA]</scope>
    <source>
        <strain evidence="6 7">336</strain>
    </source>
</reference>
<comment type="similarity">
    <text evidence="1">Belongs to the ATP-dependent AMP-binding enzyme family.</text>
</comment>
<comment type="caution">
    <text evidence="6">The sequence shown here is derived from an EMBL/GenBank/DDBJ whole genome shotgun (WGS) entry which is preliminary data.</text>
</comment>
<evidence type="ECO:0000259" key="4">
    <source>
        <dbReference type="Pfam" id="PF00501"/>
    </source>
</evidence>
<dbReference type="Gene3D" id="3.30.300.30">
    <property type="match status" value="1"/>
</dbReference>
<evidence type="ECO:0000313" key="7">
    <source>
        <dbReference type="Proteomes" id="UP000436181"/>
    </source>
</evidence>
<dbReference type="SUPFAM" id="SSF56801">
    <property type="entry name" value="Acetyl-CoA synthetase-like"/>
    <property type="match status" value="1"/>
</dbReference>
<evidence type="ECO:0000256" key="3">
    <source>
        <dbReference type="SAM" id="MobiDB-lite"/>
    </source>
</evidence>
<dbReference type="InterPro" id="IPR042099">
    <property type="entry name" value="ANL_N_sf"/>
</dbReference>
<dbReference type="RefSeq" id="WP_151843696.1">
    <property type="nucleotide sequence ID" value="NZ_WBZJ01000001.1"/>
</dbReference>
<dbReference type="PANTHER" id="PTHR43201:SF5">
    <property type="entry name" value="MEDIUM-CHAIN ACYL-COA LIGASE ACSF2, MITOCHONDRIAL"/>
    <property type="match status" value="1"/>
</dbReference>
<evidence type="ECO:0000256" key="1">
    <source>
        <dbReference type="ARBA" id="ARBA00006432"/>
    </source>
</evidence>
<sequence length="568" mass="62698">MAFIPQKTLNKLKWNAEYQWANVYGTVTGIGTVLKSGLIVQGGGLKQKRALVEGVYRWGFTAARQLYYAASAAPDRVAVIDDIGTRTYAELLADSEALGRALKAKGYGTGSRIGVMARNSRVMINLLAAKGFIGADIFLLNVASSPAQLEASIDEHNIEVLFLDEEFAEHLPADYDRCEIFTAYAEDLHNPKVPNPNRITFQQLIDQAPSEAQEPLPKRPVKGNIIIMSSGTSGTPKGVRHREPLWPVPLVSIITQIPWRAEMMVQMSASMFHSWGWACVNLLLGHRSTVILRRVFDPQQAMEDMDKYKAEALITSPIFSKEQLRVAQQGDYAVDQVEFVVSSGNAMNEDLLRGLQKTFGPVVCNFYGSTENSVVSIASPQQLLENPATAGTVANGVRVKVLDDEGNPLPPNQPGRVYARGIMTMRAYTNSRDTMTEQHGLLEIGDRGYLDENGQLFILGRADDMIIVGGENVYPRSLEEILVTMPGIRDLFIKGVKDSDTFARLAAWVVPEDSDAGRALTLESIQQWAREHLAEHSVPRDVTFMDELPRNPTGKVMPRMLPGADQLV</sequence>
<dbReference type="PANTHER" id="PTHR43201">
    <property type="entry name" value="ACYL-COA SYNTHETASE"/>
    <property type="match status" value="1"/>
</dbReference>
<dbReference type="Pfam" id="PF13193">
    <property type="entry name" value="AMP-binding_C"/>
    <property type="match status" value="1"/>
</dbReference>
<keyword evidence="7" id="KW-1185">Reference proteome</keyword>
<dbReference type="InterPro" id="IPR020845">
    <property type="entry name" value="AMP-binding_CS"/>
</dbReference>
<evidence type="ECO:0000256" key="2">
    <source>
        <dbReference type="ARBA" id="ARBA00022598"/>
    </source>
</evidence>
<name>A0ABQ6VEF2_9CORY</name>
<dbReference type="InterPro" id="IPR000873">
    <property type="entry name" value="AMP-dep_synth/lig_dom"/>
</dbReference>
<dbReference type="CDD" id="cd04433">
    <property type="entry name" value="AFD_class_I"/>
    <property type="match status" value="1"/>
</dbReference>
<gene>
    <name evidence="6" type="ORF">F8377_01145</name>
</gene>
<evidence type="ECO:0000259" key="5">
    <source>
        <dbReference type="Pfam" id="PF13193"/>
    </source>
</evidence>
<evidence type="ECO:0000313" key="6">
    <source>
        <dbReference type="EMBL" id="KAB3522807.1"/>
    </source>
</evidence>
<dbReference type="PROSITE" id="PS00455">
    <property type="entry name" value="AMP_BINDING"/>
    <property type="match status" value="1"/>
</dbReference>
<dbReference type="Proteomes" id="UP000436181">
    <property type="component" value="Unassembled WGS sequence"/>
</dbReference>
<dbReference type="InterPro" id="IPR025110">
    <property type="entry name" value="AMP-bd_C"/>
</dbReference>